<organism evidence="1 2">
    <name type="scientific">Blepharisma stoltei</name>
    <dbReference type="NCBI Taxonomy" id="1481888"/>
    <lineage>
        <taxon>Eukaryota</taxon>
        <taxon>Sar</taxon>
        <taxon>Alveolata</taxon>
        <taxon>Ciliophora</taxon>
        <taxon>Postciliodesmatophora</taxon>
        <taxon>Heterotrichea</taxon>
        <taxon>Heterotrichida</taxon>
        <taxon>Blepharismidae</taxon>
        <taxon>Blepharisma</taxon>
    </lineage>
</organism>
<sequence>MLESRRLIFYILSRQKTTGYPIFDKLFCKNKNSVSLYIKFYLEHMSSDGIPYDTKKIYISSAISLFLSYITNKNKNNTKYIIEDSELIRIF</sequence>
<accession>A0AAU9JQR4</accession>
<name>A0AAU9JQR4_9CILI</name>
<dbReference type="AlphaFoldDB" id="A0AAU9JQR4"/>
<reference evidence="1" key="1">
    <citation type="submission" date="2021-09" db="EMBL/GenBank/DDBJ databases">
        <authorList>
            <consortium name="AG Swart"/>
            <person name="Singh M."/>
            <person name="Singh A."/>
            <person name="Seah K."/>
            <person name="Emmerich C."/>
        </authorList>
    </citation>
    <scope>NUCLEOTIDE SEQUENCE</scope>
    <source>
        <strain evidence="1">ATCC30299</strain>
    </source>
</reference>
<proteinExistence type="predicted"/>
<keyword evidence="2" id="KW-1185">Reference proteome</keyword>
<dbReference type="EMBL" id="CAJZBQ010000045">
    <property type="protein sequence ID" value="CAG9328060.1"/>
    <property type="molecule type" value="Genomic_DNA"/>
</dbReference>
<gene>
    <name evidence="1" type="ORF">BSTOLATCC_MIC45519</name>
</gene>
<protein>
    <submittedName>
        <fullName evidence="1">Uncharacterized protein</fullName>
    </submittedName>
</protein>
<dbReference type="Proteomes" id="UP001162131">
    <property type="component" value="Unassembled WGS sequence"/>
</dbReference>
<comment type="caution">
    <text evidence="1">The sequence shown here is derived from an EMBL/GenBank/DDBJ whole genome shotgun (WGS) entry which is preliminary data.</text>
</comment>
<evidence type="ECO:0000313" key="2">
    <source>
        <dbReference type="Proteomes" id="UP001162131"/>
    </source>
</evidence>
<evidence type="ECO:0000313" key="1">
    <source>
        <dbReference type="EMBL" id="CAG9328060.1"/>
    </source>
</evidence>